<reference evidence="3" key="3">
    <citation type="submission" date="2021-06" db="EMBL/GenBank/DDBJ databases">
        <title>Updating the genus Pseudomonas: Description of 43 new species and partition of the Pseudomonas putida group.</title>
        <authorList>
            <person name="Girard L."/>
            <person name="Lood C."/>
            <person name="Vandamme P."/>
            <person name="Rokni-Zadeh H."/>
            <person name="Van Noort V."/>
            <person name="Hofte M."/>
            <person name="Lavigne R."/>
            <person name="De Mot R."/>
        </authorList>
    </citation>
    <scope>NUCLEOTIDE SEQUENCE</scope>
    <source>
        <strain evidence="3">SWRI102</strain>
    </source>
</reference>
<dbReference type="EMBL" id="JABWQX020000001">
    <property type="protein sequence ID" value="MBV4553064.1"/>
    <property type="molecule type" value="Genomic_DNA"/>
</dbReference>
<keyword evidence="4" id="KW-1185">Reference proteome</keyword>
<dbReference type="RefSeq" id="WP_186643066.1">
    <property type="nucleotide sequence ID" value="NZ_JABWQX020000001.1"/>
</dbReference>
<evidence type="ECO:0000313" key="3">
    <source>
        <dbReference type="EMBL" id="MBV4553064.1"/>
    </source>
</evidence>
<proteinExistence type="predicted"/>
<organism evidence="2">
    <name type="scientific">Pseudomonas marvdashtae</name>
    <dbReference type="NCBI Taxonomy" id="2745500"/>
    <lineage>
        <taxon>Bacteria</taxon>
        <taxon>Pseudomonadati</taxon>
        <taxon>Pseudomonadota</taxon>
        <taxon>Gammaproteobacteria</taxon>
        <taxon>Pseudomonadales</taxon>
        <taxon>Pseudomonadaceae</taxon>
        <taxon>Pseudomonas</taxon>
    </lineage>
</organism>
<reference evidence="2" key="2">
    <citation type="submission" date="2020-07" db="EMBL/GenBank/DDBJ databases">
        <authorList>
            <person name="Lood C."/>
            <person name="Girard L."/>
        </authorList>
    </citation>
    <scope>NUCLEOTIDE SEQUENCE</scope>
    <source>
        <strain evidence="2">SWRI102</strain>
    </source>
</reference>
<reference evidence="2 4" key="1">
    <citation type="journal article" date="2020" name="Microorganisms">
        <title>Reliable Identification of Environmental Pseudomonas Isolates Using the rpoD Gene.</title>
        <authorList>
            <consortium name="The Broad Institute Genome Sequencing Platform"/>
            <person name="Girard L."/>
            <person name="Lood C."/>
            <person name="Rokni-Zadeh H."/>
            <person name="van Noort V."/>
            <person name="Lavigne R."/>
            <person name="De Mot R."/>
        </authorList>
    </citation>
    <scope>NUCLEOTIDE SEQUENCE</scope>
    <source>
        <strain evidence="2 4">SWRI102</strain>
    </source>
</reference>
<dbReference type="EMBL" id="JABWQX010000002">
    <property type="protein sequence ID" value="MBC3395114.1"/>
    <property type="molecule type" value="Genomic_DNA"/>
</dbReference>
<protein>
    <submittedName>
        <fullName evidence="2">Uncharacterized protein</fullName>
    </submittedName>
</protein>
<sequence>MACILYREGRGTVEHGIECESTVCDVHSLDSMLASGWQLNPPGYEPPEPVAMEESEVDSGSAEGLGNSLQPEVDRLTGEVEQLSGLLEIQGEIEKNLNATIEHLKSMLTEHGIDYAAEPDQEAEEDTSNLNPVRLAAKEAGIEGWDTKRIATLEKALES</sequence>
<dbReference type="Proteomes" id="UP000659438">
    <property type="component" value="Unassembled WGS sequence"/>
</dbReference>
<dbReference type="AlphaFoldDB" id="A0A923JQ01"/>
<gene>
    <name evidence="3" type="ORF">HU742_018115</name>
    <name evidence="2" type="ORF">HU742_07850</name>
</gene>
<evidence type="ECO:0000313" key="2">
    <source>
        <dbReference type="EMBL" id="MBC3395114.1"/>
    </source>
</evidence>
<name>A0A923JQ01_9PSED</name>
<evidence type="ECO:0000313" key="4">
    <source>
        <dbReference type="Proteomes" id="UP000659438"/>
    </source>
</evidence>
<accession>A0A923JQ01</accession>
<evidence type="ECO:0000256" key="1">
    <source>
        <dbReference type="SAM" id="MobiDB-lite"/>
    </source>
</evidence>
<feature type="region of interest" description="Disordered" evidence="1">
    <location>
        <begin position="42"/>
        <end position="68"/>
    </location>
</feature>
<comment type="caution">
    <text evidence="2">The sequence shown here is derived from an EMBL/GenBank/DDBJ whole genome shotgun (WGS) entry which is preliminary data.</text>
</comment>